<gene>
    <name evidence="6" type="ORF">C7C56_001890</name>
</gene>
<dbReference type="GO" id="GO:0052621">
    <property type="term" value="F:diguanylate cyclase activity"/>
    <property type="evidence" value="ECO:0007669"/>
    <property type="project" value="UniProtKB-EC"/>
</dbReference>
<evidence type="ECO:0000256" key="4">
    <source>
        <dbReference type="SAM" id="SignalP"/>
    </source>
</evidence>
<dbReference type="InterPro" id="IPR011110">
    <property type="entry name" value="Reg_prop"/>
</dbReference>
<proteinExistence type="predicted"/>
<dbReference type="Proteomes" id="UP000241421">
    <property type="component" value="Unassembled WGS sequence"/>
</dbReference>
<dbReference type="FunFam" id="3.30.70.270:FF:000001">
    <property type="entry name" value="Diguanylate cyclase domain protein"/>
    <property type="match status" value="1"/>
</dbReference>
<evidence type="ECO:0000259" key="5">
    <source>
        <dbReference type="PROSITE" id="PS50887"/>
    </source>
</evidence>
<name>A0A2U2I721_9BURK</name>
<feature type="transmembrane region" description="Helical" evidence="3">
    <location>
        <begin position="743"/>
        <end position="760"/>
    </location>
</feature>
<dbReference type="RefSeq" id="WP_109246551.1">
    <property type="nucleotide sequence ID" value="NZ_PXWF02000025.1"/>
</dbReference>
<dbReference type="InterPro" id="IPR015943">
    <property type="entry name" value="WD40/YVTN_repeat-like_dom_sf"/>
</dbReference>
<keyword evidence="3" id="KW-0472">Membrane</keyword>
<dbReference type="EMBL" id="PXWF02000025">
    <property type="protein sequence ID" value="PWF55439.1"/>
    <property type="molecule type" value="Genomic_DNA"/>
</dbReference>
<keyword evidence="4" id="KW-0732">Signal</keyword>
<evidence type="ECO:0000313" key="6">
    <source>
        <dbReference type="EMBL" id="PWF55439.1"/>
    </source>
</evidence>
<dbReference type="EC" id="2.7.7.65" evidence="1"/>
<dbReference type="InterPro" id="IPR013783">
    <property type="entry name" value="Ig-like_fold"/>
</dbReference>
<evidence type="ECO:0000256" key="1">
    <source>
        <dbReference type="ARBA" id="ARBA00012528"/>
    </source>
</evidence>
<dbReference type="PANTHER" id="PTHR45138">
    <property type="entry name" value="REGULATORY COMPONENTS OF SENSORY TRANSDUCTION SYSTEM"/>
    <property type="match status" value="1"/>
</dbReference>
<evidence type="ECO:0000256" key="2">
    <source>
        <dbReference type="ARBA" id="ARBA00034247"/>
    </source>
</evidence>
<dbReference type="InterPro" id="IPR050469">
    <property type="entry name" value="Diguanylate_Cyclase"/>
</dbReference>
<dbReference type="InterPro" id="IPR000160">
    <property type="entry name" value="GGDEF_dom"/>
</dbReference>
<accession>A0A2U2I721</accession>
<dbReference type="Gene3D" id="3.30.70.270">
    <property type="match status" value="1"/>
</dbReference>
<dbReference type="InterPro" id="IPR043128">
    <property type="entry name" value="Rev_trsase/Diguanyl_cyclase"/>
</dbReference>
<evidence type="ECO:0000313" key="7">
    <source>
        <dbReference type="Proteomes" id="UP000241421"/>
    </source>
</evidence>
<dbReference type="SMART" id="SM00267">
    <property type="entry name" value="GGDEF"/>
    <property type="match status" value="1"/>
</dbReference>
<keyword evidence="3" id="KW-1133">Transmembrane helix</keyword>
<feature type="signal peptide" evidence="4">
    <location>
        <begin position="1"/>
        <end position="26"/>
    </location>
</feature>
<dbReference type="GO" id="GO:1902201">
    <property type="term" value="P:negative regulation of bacterial-type flagellum-dependent cell motility"/>
    <property type="evidence" value="ECO:0007669"/>
    <property type="project" value="TreeGrafter"/>
</dbReference>
<dbReference type="PROSITE" id="PS50887">
    <property type="entry name" value="GGDEF"/>
    <property type="match status" value="1"/>
</dbReference>
<dbReference type="InterPro" id="IPR029787">
    <property type="entry name" value="Nucleotide_cyclase"/>
</dbReference>
<dbReference type="Gene3D" id="2.60.40.10">
    <property type="entry name" value="Immunoglobulins"/>
    <property type="match status" value="1"/>
</dbReference>
<dbReference type="OrthoDB" id="5477914at2"/>
<dbReference type="Gene3D" id="2.130.10.10">
    <property type="entry name" value="YVTN repeat-like/Quinoprotein amine dehydrogenase"/>
    <property type="match status" value="3"/>
</dbReference>
<dbReference type="Pfam" id="PF00990">
    <property type="entry name" value="GGDEF"/>
    <property type="match status" value="1"/>
</dbReference>
<dbReference type="NCBIfam" id="TIGR00254">
    <property type="entry name" value="GGDEF"/>
    <property type="match status" value="1"/>
</dbReference>
<reference evidence="6 7" key="1">
    <citation type="submission" date="2018-04" db="EMBL/GenBank/DDBJ databases">
        <title>Massilia violaceinigra sp. nov., a novel purple-pigmented bacterium isolated from Tianshan glacier, Xinjiang, China.</title>
        <authorList>
            <person name="Wang H."/>
        </authorList>
    </citation>
    <scope>NUCLEOTIDE SEQUENCE [LARGE SCALE GENOMIC DNA]</scope>
    <source>
        <strain evidence="6 7">B448-2</strain>
    </source>
</reference>
<sequence>MHLILSLRTLLICSALLLLGQPPAHAGDTPGAYNFRSYGPEQGLRNQAVTGLAQDNDGFIFVATEDGLFRYDGSRFERFGTADGLNSDSIIGLYQEPGGRLWIMNAKGALAWSGDKPDPAVKATILPKQRIEAIAATLSGQLYVATTAGLYQGPPGKLALVAGLPALDTGAVWSAPDGKDVLATAQGKLYRRDAAGAWSSRALPPAFKNEVIHTILKDAKGRIWLRSRRVLLRLASFDDAGEDLSAHLPGASVLKGELVSDARGGVWAPTNLGLVHFDDHGPWLLDDQKGLPTQSATSMLIDREGNLWVASEGMHRLQGRLAWTAHTRRQKLPSDTVWNILRSRDGVLWAGTNRGLAWSTDTEWRVLPGTEERTIYTLAEDAEGNLWAGGNNARKDGNALLLRPAGSDQFRTIPLAHLTKPSSINTMDFGSDKALYLGTQANGLHRMVRAGDGYKGEAVALPKGEPSEQINQVLHDAKGRLWVAGMNGLALFEGARWRRFGKADGLREEHVEALAFDPAGDLLVSYWNMHGLTRFKFNQKGGVRAIQIDAPATLVSDNIYSLGYDRGGALWLGTAQGIKRWKDGRLDQFARGEGLPSDDAASNAFWADANGDVWMGMASGMGHYEAAVEPPPAPLPPARVLRLQDGKGKILTGAAPQVAWQDRTLSFRFAVLSYTNESRIRAQVRLAGFEDAWRDTDIREARYTGLPPGTYRFEVRASLGSEDFGPVAAREVRILPPWWRTPWALILAVLAGGALLLLLLRWRTRRLRKRNNELEALVRARTEALQAANDALREASMVDPLTGLKNRRFLGLSMRGELARVSRQFRAPAAERAGINHSLLFFMVDLDHFKSINDSYGHAAGDLVLQQTSAALRAACRDADFVVRWGGEEFLIVARNSDRGCAAQLANNLRAAVSDLHIDLGNGVILQKTCSLGFAAFPAVEAAPEAHSWEDVVKMADQCLYAAKNSGRDNWVGVVLPAGAADPGPRMADQLGALVAEGQVQAISSLPAGARLRWQ</sequence>
<protein>
    <recommendedName>
        <fullName evidence="1">diguanylate cyclase</fullName>
        <ecNumber evidence="1">2.7.7.65</ecNumber>
    </recommendedName>
</protein>
<evidence type="ECO:0000256" key="3">
    <source>
        <dbReference type="SAM" id="Phobius"/>
    </source>
</evidence>
<dbReference type="SUPFAM" id="SSF63829">
    <property type="entry name" value="Calcium-dependent phosphotriesterase"/>
    <property type="match status" value="2"/>
</dbReference>
<feature type="domain" description="GGDEF" evidence="5">
    <location>
        <begin position="837"/>
        <end position="976"/>
    </location>
</feature>
<dbReference type="CDD" id="cd01949">
    <property type="entry name" value="GGDEF"/>
    <property type="match status" value="1"/>
</dbReference>
<dbReference type="Pfam" id="PF07494">
    <property type="entry name" value="Reg_prop"/>
    <property type="match status" value="2"/>
</dbReference>
<organism evidence="6 7">
    <name type="scientific">Massilia glaciei</name>
    <dbReference type="NCBI Taxonomy" id="1524097"/>
    <lineage>
        <taxon>Bacteria</taxon>
        <taxon>Pseudomonadati</taxon>
        <taxon>Pseudomonadota</taxon>
        <taxon>Betaproteobacteria</taxon>
        <taxon>Burkholderiales</taxon>
        <taxon>Oxalobacteraceae</taxon>
        <taxon>Telluria group</taxon>
        <taxon>Massilia</taxon>
    </lineage>
</organism>
<comment type="catalytic activity">
    <reaction evidence="2">
        <text>2 GTP = 3',3'-c-di-GMP + 2 diphosphate</text>
        <dbReference type="Rhea" id="RHEA:24898"/>
        <dbReference type="ChEBI" id="CHEBI:33019"/>
        <dbReference type="ChEBI" id="CHEBI:37565"/>
        <dbReference type="ChEBI" id="CHEBI:58805"/>
        <dbReference type="EC" id="2.7.7.65"/>
    </reaction>
</comment>
<dbReference type="PANTHER" id="PTHR45138:SF9">
    <property type="entry name" value="DIGUANYLATE CYCLASE DGCM-RELATED"/>
    <property type="match status" value="1"/>
</dbReference>
<dbReference type="GO" id="GO:0005886">
    <property type="term" value="C:plasma membrane"/>
    <property type="evidence" value="ECO:0007669"/>
    <property type="project" value="TreeGrafter"/>
</dbReference>
<dbReference type="AlphaFoldDB" id="A0A2U2I721"/>
<feature type="chain" id="PRO_5015687382" description="diguanylate cyclase" evidence="4">
    <location>
        <begin position="27"/>
        <end position="1015"/>
    </location>
</feature>
<keyword evidence="7" id="KW-1185">Reference proteome</keyword>
<dbReference type="GO" id="GO:0043709">
    <property type="term" value="P:cell adhesion involved in single-species biofilm formation"/>
    <property type="evidence" value="ECO:0007669"/>
    <property type="project" value="TreeGrafter"/>
</dbReference>
<comment type="caution">
    <text evidence="6">The sequence shown here is derived from an EMBL/GenBank/DDBJ whole genome shotgun (WGS) entry which is preliminary data.</text>
</comment>
<dbReference type="SUPFAM" id="SSF55073">
    <property type="entry name" value="Nucleotide cyclase"/>
    <property type="match status" value="1"/>
</dbReference>
<keyword evidence="3" id="KW-0812">Transmembrane</keyword>